<dbReference type="Proteomes" id="UP000826195">
    <property type="component" value="Unassembled WGS sequence"/>
</dbReference>
<evidence type="ECO:0000313" key="3">
    <source>
        <dbReference type="Proteomes" id="UP000826195"/>
    </source>
</evidence>
<dbReference type="EMBL" id="JAHXZJ010001119">
    <property type="protein sequence ID" value="KAH0554797.1"/>
    <property type="molecule type" value="Genomic_DNA"/>
</dbReference>
<feature type="region of interest" description="Disordered" evidence="1">
    <location>
        <begin position="1"/>
        <end position="35"/>
    </location>
</feature>
<keyword evidence="3" id="KW-1185">Reference proteome</keyword>
<proteinExistence type="predicted"/>
<evidence type="ECO:0000313" key="2">
    <source>
        <dbReference type="EMBL" id="KAH0554797.1"/>
    </source>
</evidence>
<feature type="region of interest" description="Disordered" evidence="1">
    <location>
        <begin position="50"/>
        <end position="158"/>
    </location>
</feature>
<accession>A0AAV7ISQ8</accession>
<gene>
    <name evidence="2" type="ORF">KQX54_012740</name>
</gene>
<evidence type="ECO:0000256" key="1">
    <source>
        <dbReference type="SAM" id="MobiDB-lite"/>
    </source>
</evidence>
<comment type="caution">
    <text evidence="2">The sequence shown here is derived from an EMBL/GenBank/DDBJ whole genome shotgun (WGS) entry which is preliminary data.</text>
</comment>
<organism evidence="2 3">
    <name type="scientific">Cotesia glomerata</name>
    <name type="common">Lepidopteran parasitic wasp</name>
    <name type="synonym">Apanteles glomeratus</name>
    <dbReference type="NCBI Taxonomy" id="32391"/>
    <lineage>
        <taxon>Eukaryota</taxon>
        <taxon>Metazoa</taxon>
        <taxon>Ecdysozoa</taxon>
        <taxon>Arthropoda</taxon>
        <taxon>Hexapoda</taxon>
        <taxon>Insecta</taxon>
        <taxon>Pterygota</taxon>
        <taxon>Neoptera</taxon>
        <taxon>Endopterygota</taxon>
        <taxon>Hymenoptera</taxon>
        <taxon>Apocrita</taxon>
        <taxon>Ichneumonoidea</taxon>
        <taxon>Braconidae</taxon>
        <taxon>Microgastrinae</taxon>
        <taxon>Cotesia</taxon>
    </lineage>
</organism>
<feature type="compositionally biased region" description="Polar residues" evidence="1">
    <location>
        <begin position="129"/>
        <end position="155"/>
    </location>
</feature>
<sequence length="408" mass="45594">MTEVPPKMAESATTKKRKASAHTAAPVDKRSPRWPLNSFALERAFLNQDKKQNSGSLGTKTVKNNATPNLTNQRNKRITKIDTDGFTHPAKTNKGNLLNTLTDASPSTTNKFDPLSIDGDTAPFDSMETESQIPPTNSNDNNADQSTAEKNNTQEVVKEKTYRPPPILIPGEAVSKTVTSIRIANIEQDSFVITLSKGLHSVQASNQVSYETIKKTLKEASIQYYTYTPKGDRPKSVLLKGISEDFTPAQVADYLKSKNIPYIEILKVSELKFNGKDNNPVTNVGSNQSKNRQLDRRIEVLNRGINPQLSFANVATTSRENFPPLRQRHSQEVINFQQQFQQQFHHPAQQQQASYKETQDQSGVDQLRNEISSLSKEIRLMGASIHQSIANNSQRIDFLFNFLGVQHG</sequence>
<dbReference type="AlphaFoldDB" id="A0AAV7ISQ8"/>
<feature type="compositionally biased region" description="Polar residues" evidence="1">
    <location>
        <begin position="53"/>
        <end position="73"/>
    </location>
</feature>
<feature type="compositionally biased region" description="Polar residues" evidence="1">
    <location>
        <begin position="93"/>
        <end position="111"/>
    </location>
</feature>
<name>A0AAV7ISQ8_COTGL</name>
<protein>
    <submittedName>
        <fullName evidence="2">Uncharacterized protein</fullName>
    </submittedName>
</protein>
<reference evidence="2 3" key="1">
    <citation type="journal article" date="2021" name="J. Hered.">
        <title>A chromosome-level genome assembly of the parasitoid wasp, Cotesia glomerata (Hymenoptera: Braconidae).</title>
        <authorList>
            <person name="Pinto B.J."/>
            <person name="Weis J.J."/>
            <person name="Gamble T."/>
            <person name="Ode P.J."/>
            <person name="Paul R."/>
            <person name="Zaspel J.M."/>
        </authorList>
    </citation>
    <scope>NUCLEOTIDE SEQUENCE [LARGE SCALE GENOMIC DNA]</scope>
    <source>
        <strain evidence="2">CgM1</strain>
    </source>
</reference>